<evidence type="ECO:0000313" key="7">
    <source>
        <dbReference type="EMBL" id="KAK3046507.1"/>
    </source>
</evidence>
<evidence type="ECO:0000256" key="6">
    <source>
        <dbReference type="SAM" id="Phobius"/>
    </source>
</evidence>
<dbReference type="EMBL" id="JAWDJX010000090">
    <property type="protein sequence ID" value="KAK3046507.1"/>
    <property type="molecule type" value="Genomic_DNA"/>
</dbReference>
<dbReference type="Gene3D" id="1.50.10.150">
    <property type="entry name" value="Voltage-dependent anion channel"/>
    <property type="match status" value="1"/>
</dbReference>
<dbReference type="GO" id="GO:0016020">
    <property type="term" value="C:membrane"/>
    <property type="evidence" value="ECO:0007669"/>
    <property type="project" value="UniProtKB-SubCell"/>
</dbReference>
<dbReference type="Proteomes" id="UP001271007">
    <property type="component" value="Unassembled WGS sequence"/>
</dbReference>
<dbReference type="InterPro" id="IPR030185">
    <property type="entry name" value="Mae1"/>
</dbReference>
<evidence type="ECO:0000256" key="2">
    <source>
        <dbReference type="ARBA" id="ARBA00022692"/>
    </source>
</evidence>
<evidence type="ECO:0000256" key="5">
    <source>
        <dbReference type="SAM" id="MobiDB-lite"/>
    </source>
</evidence>
<proteinExistence type="predicted"/>
<feature type="transmembrane region" description="Helical" evidence="6">
    <location>
        <begin position="184"/>
        <end position="204"/>
    </location>
</feature>
<dbReference type="Pfam" id="PF03595">
    <property type="entry name" value="SLAC1"/>
    <property type="match status" value="1"/>
</dbReference>
<comment type="subcellular location">
    <subcellularLocation>
        <location evidence="1">Membrane</location>
        <topology evidence="1">Multi-pass membrane protein</topology>
    </subcellularLocation>
</comment>
<feature type="transmembrane region" description="Helical" evidence="6">
    <location>
        <begin position="103"/>
        <end position="126"/>
    </location>
</feature>
<feature type="transmembrane region" description="Helical" evidence="6">
    <location>
        <begin position="78"/>
        <end position="97"/>
    </location>
</feature>
<feature type="compositionally biased region" description="Basic and acidic residues" evidence="5">
    <location>
        <begin position="1"/>
        <end position="25"/>
    </location>
</feature>
<evidence type="ECO:0000313" key="8">
    <source>
        <dbReference type="Proteomes" id="UP001271007"/>
    </source>
</evidence>
<evidence type="ECO:0008006" key="9">
    <source>
        <dbReference type="Google" id="ProtNLM"/>
    </source>
</evidence>
<feature type="transmembrane region" description="Helical" evidence="6">
    <location>
        <begin position="369"/>
        <end position="390"/>
    </location>
</feature>
<feature type="transmembrane region" description="Helical" evidence="6">
    <location>
        <begin position="396"/>
        <end position="422"/>
    </location>
</feature>
<dbReference type="PANTHER" id="PTHR31162">
    <property type="entry name" value="MALIC ACID TRANSPORT PROTEIN-RELATED"/>
    <property type="match status" value="1"/>
</dbReference>
<dbReference type="AlphaFoldDB" id="A0AAJ0D5N0"/>
<feature type="transmembrane region" description="Helical" evidence="6">
    <location>
        <begin position="253"/>
        <end position="275"/>
    </location>
</feature>
<feature type="transmembrane region" description="Helical" evidence="6">
    <location>
        <begin position="147"/>
        <end position="164"/>
    </location>
</feature>
<reference evidence="7" key="1">
    <citation type="submission" date="2023-04" db="EMBL/GenBank/DDBJ databases">
        <title>Black Yeasts Isolated from many extreme environments.</title>
        <authorList>
            <person name="Coleine C."/>
            <person name="Stajich J.E."/>
            <person name="Selbmann L."/>
        </authorList>
    </citation>
    <scope>NUCLEOTIDE SEQUENCE</scope>
    <source>
        <strain evidence="7">CCFEE 5312</strain>
    </source>
</reference>
<comment type="caution">
    <text evidence="7">The sequence shown here is derived from an EMBL/GenBank/DDBJ whole genome shotgun (WGS) entry which is preliminary data.</text>
</comment>
<dbReference type="CDD" id="cd09317">
    <property type="entry name" value="TDT_Mae1_like"/>
    <property type="match status" value="1"/>
</dbReference>
<feature type="transmembrane region" description="Helical" evidence="6">
    <location>
        <begin position="337"/>
        <end position="357"/>
    </location>
</feature>
<protein>
    <recommendedName>
        <fullName evidence="9">C4-dicarboxylate transporter/malic acid transport protein</fullName>
    </recommendedName>
</protein>
<dbReference type="InterPro" id="IPR038665">
    <property type="entry name" value="Voltage-dep_anion_channel_sf"/>
</dbReference>
<keyword evidence="3 6" id="KW-1133">Transmembrane helix</keyword>
<sequence length="511" mass="57527">MRSLKTEHLEVPRAHLDEPDSRGSHESSSSSPSSRQPLNRKKHHSIVPRPLSRGSITTKMQQHVHYLGFRMRIRHFTWTWFTMTMATGGVANVLYQVPYRFPGLYAIGVAYFLFNICLFIFNVTMISLRFRTYPSTFLASITHPTESLFVPAWLISLGTILINITQYGTTWGKTGSWLLETMYVLFWVYCALAVAFSCGIYLVMWSTQTYTIDEMTPVWIFPAYPLLIVGPYAGELSAHLAGDRAMGVIVAGWVFQGIGFLVSLMIYASFIYRLMTQKLPRESLRPGMFISVGPSGFTIAGVTSMGQVLPRVVPDNFMDNGYLAGQIGKIGSAWFGLWLWGLAWWFFIVSVGAHWSCVRDGRMTFAMTWYSFIFPNTALTTATFAIGHALDNHPIRVLGCVMSCLLIIGWFAVFAMMIRAVVVKDILWPQKQEDRAEGGWTAHPDEKLACDSRACEPENGSTSGLQHEHWNLGQQEQQGSLEPTGSLPVIAEQLIDENIRSRVPKQNEDMV</sequence>
<gene>
    <name evidence="7" type="ORF">LTR09_012033</name>
</gene>
<keyword evidence="4 6" id="KW-0472">Membrane</keyword>
<evidence type="ECO:0000256" key="1">
    <source>
        <dbReference type="ARBA" id="ARBA00004141"/>
    </source>
</evidence>
<dbReference type="PANTHER" id="PTHR31162:SF3">
    <property type="entry name" value="TRANSPORTER_MALIC ACID TRANSPORT PROTEIN, PUTATIVE-RELATED"/>
    <property type="match status" value="1"/>
</dbReference>
<feature type="transmembrane region" description="Helical" evidence="6">
    <location>
        <begin position="216"/>
        <end position="233"/>
    </location>
</feature>
<organism evidence="7 8">
    <name type="scientific">Extremus antarcticus</name>
    <dbReference type="NCBI Taxonomy" id="702011"/>
    <lineage>
        <taxon>Eukaryota</taxon>
        <taxon>Fungi</taxon>
        <taxon>Dikarya</taxon>
        <taxon>Ascomycota</taxon>
        <taxon>Pezizomycotina</taxon>
        <taxon>Dothideomycetes</taxon>
        <taxon>Dothideomycetidae</taxon>
        <taxon>Mycosphaerellales</taxon>
        <taxon>Extremaceae</taxon>
        <taxon>Extremus</taxon>
    </lineage>
</organism>
<accession>A0AAJ0D5N0</accession>
<feature type="region of interest" description="Disordered" evidence="5">
    <location>
        <begin position="1"/>
        <end position="45"/>
    </location>
</feature>
<name>A0AAJ0D5N0_9PEZI</name>
<feature type="transmembrane region" description="Helical" evidence="6">
    <location>
        <begin position="287"/>
        <end position="309"/>
    </location>
</feature>
<dbReference type="InterPro" id="IPR004695">
    <property type="entry name" value="SLAC1/Mae1/Ssu1/TehA"/>
</dbReference>
<dbReference type="GO" id="GO:0015140">
    <property type="term" value="F:malate transmembrane transporter activity"/>
    <property type="evidence" value="ECO:0007669"/>
    <property type="project" value="InterPro"/>
</dbReference>
<keyword evidence="2 6" id="KW-0812">Transmembrane</keyword>
<evidence type="ECO:0000256" key="3">
    <source>
        <dbReference type="ARBA" id="ARBA00022989"/>
    </source>
</evidence>
<keyword evidence="8" id="KW-1185">Reference proteome</keyword>
<evidence type="ECO:0000256" key="4">
    <source>
        <dbReference type="ARBA" id="ARBA00023136"/>
    </source>
</evidence>